<evidence type="ECO:0000313" key="8">
    <source>
        <dbReference type="Proteomes" id="UP000321436"/>
    </source>
</evidence>
<dbReference type="OrthoDB" id="750178at2"/>
<dbReference type="InterPro" id="IPR025380">
    <property type="entry name" value="DUF4369"/>
</dbReference>
<dbReference type="InterPro" id="IPR036249">
    <property type="entry name" value="Thioredoxin-like_sf"/>
</dbReference>
<keyword evidence="5" id="KW-0732">Signal</keyword>
<dbReference type="Proteomes" id="UP000321436">
    <property type="component" value="Unassembled WGS sequence"/>
</dbReference>
<dbReference type="GO" id="GO:0017004">
    <property type="term" value="P:cytochrome complex assembly"/>
    <property type="evidence" value="ECO:0007669"/>
    <property type="project" value="UniProtKB-KW"/>
</dbReference>
<dbReference type="GO" id="GO:0030313">
    <property type="term" value="C:cell envelope"/>
    <property type="evidence" value="ECO:0007669"/>
    <property type="project" value="UniProtKB-SubCell"/>
</dbReference>
<dbReference type="PROSITE" id="PS00194">
    <property type="entry name" value="THIOREDOXIN_1"/>
    <property type="match status" value="1"/>
</dbReference>
<evidence type="ECO:0000313" key="7">
    <source>
        <dbReference type="EMBL" id="GEP97647.1"/>
    </source>
</evidence>
<dbReference type="InterPro" id="IPR000866">
    <property type="entry name" value="AhpC/TSA"/>
</dbReference>
<keyword evidence="8" id="KW-1185">Reference proteome</keyword>
<evidence type="ECO:0000256" key="2">
    <source>
        <dbReference type="ARBA" id="ARBA00022748"/>
    </source>
</evidence>
<evidence type="ECO:0000256" key="3">
    <source>
        <dbReference type="ARBA" id="ARBA00023157"/>
    </source>
</evidence>
<accession>A0A512RPN1</accession>
<dbReference type="SUPFAM" id="SSF52833">
    <property type="entry name" value="Thioredoxin-like"/>
    <property type="match status" value="1"/>
</dbReference>
<keyword evidence="4" id="KW-0676">Redox-active center</keyword>
<dbReference type="PROSITE" id="PS51352">
    <property type="entry name" value="THIOREDOXIN_2"/>
    <property type="match status" value="1"/>
</dbReference>
<dbReference type="PANTHER" id="PTHR42852:SF6">
    <property type="entry name" value="THIOL:DISULFIDE INTERCHANGE PROTEIN DSBE"/>
    <property type="match status" value="1"/>
</dbReference>
<feature type="domain" description="Thioredoxin" evidence="6">
    <location>
        <begin position="253"/>
        <end position="391"/>
    </location>
</feature>
<feature type="signal peptide" evidence="5">
    <location>
        <begin position="1"/>
        <end position="20"/>
    </location>
</feature>
<dbReference type="AlphaFoldDB" id="A0A512RPN1"/>
<evidence type="ECO:0000259" key="6">
    <source>
        <dbReference type="PROSITE" id="PS51352"/>
    </source>
</evidence>
<reference evidence="7 8" key="1">
    <citation type="submission" date="2019-07" db="EMBL/GenBank/DDBJ databases">
        <title>Whole genome shotgun sequence of Chitinophaga cymbidii NBRC 109752.</title>
        <authorList>
            <person name="Hosoyama A."/>
            <person name="Uohara A."/>
            <person name="Ohji S."/>
            <person name="Ichikawa N."/>
        </authorList>
    </citation>
    <scope>NUCLEOTIDE SEQUENCE [LARGE SCALE GENOMIC DNA]</scope>
    <source>
        <strain evidence="7 8">NBRC 109752</strain>
    </source>
</reference>
<dbReference type="RefSeq" id="WP_146865434.1">
    <property type="nucleotide sequence ID" value="NZ_BKAU01000005.1"/>
</dbReference>
<dbReference type="Pfam" id="PF14289">
    <property type="entry name" value="DUF4369"/>
    <property type="match status" value="1"/>
</dbReference>
<gene>
    <name evidence="7" type="ORF">CCY01nite_39070</name>
</gene>
<comment type="subcellular location">
    <subcellularLocation>
        <location evidence="1">Cell envelope</location>
    </subcellularLocation>
</comment>
<proteinExistence type="predicted"/>
<dbReference type="EMBL" id="BKAU01000005">
    <property type="protein sequence ID" value="GEP97647.1"/>
    <property type="molecule type" value="Genomic_DNA"/>
</dbReference>
<organism evidence="7 8">
    <name type="scientific">Chitinophaga cymbidii</name>
    <dbReference type="NCBI Taxonomy" id="1096750"/>
    <lineage>
        <taxon>Bacteria</taxon>
        <taxon>Pseudomonadati</taxon>
        <taxon>Bacteroidota</taxon>
        <taxon>Chitinophagia</taxon>
        <taxon>Chitinophagales</taxon>
        <taxon>Chitinophagaceae</taxon>
        <taxon>Chitinophaga</taxon>
    </lineage>
</organism>
<dbReference type="InterPro" id="IPR050553">
    <property type="entry name" value="Thioredoxin_ResA/DsbE_sf"/>
</dbReference>
<feature type="chain" id="PRO_5021734092" evidence="5">
    <location>
        <begin position="21"/>
        <end position="391"/>
    </location>
</feature>
<dbReference type="Gene3D" id="3.40.30.10">
    <property type="entry name" value="Glutaredoxin"/>
    <property type="match status" value="1"/>
</dbReference>
<dbReference type="Pfam" id="PF00578">
    <property type="entry name" value="AhpC-TSA"/>
    <property type="match status" value="1"/>
</dbReference>
<evidence type="ECO:0000256" key="4">
    <source>
        <dbReference type="ARBA" id="ARBA00023284"/>
    </source>
</evidence>
<keyword evidence="2" id="KW-0201">Cytochrome c-type biogenesis</keyword>
<comment type="caution">
    <text evidence="7">The sequence shown here is derived from an EMBL/GenBank/DDBJ whole genome shotgun (WGS) entry which is preliminary data.</text>
</comment>
<protein>
    <submittedName>
        <fullName evidence="7">Thiol:disulfide interchange protein</fullName>
    </submittedName>
</protein>
<dbReference type="InterPro" id="IPR013766">
    <property type="entry name" value="Thioredoxin_domain"/>
</dbReference>
<dbReference type="CDD" id="cd02966">
    <property type="entry name" value="TlpA_like_family"/>
    <property type="match status" value="1"/>
</dbReference>
<evidence type="ECO:0000256" key="1">
    <source>
        <dbReference type="ARBA" id="ARBA00004196"/>
    </source>
</evidence>
<sequence>MQSKVKLLALMLLAASPAMAQKTAADAKPGEVTVRGKVGNLNAPRQLWIYMGDEKWDTVPVKNGEFEYRKKTLLPAYGAIMVKYSPYYPGVKGPGFFSDMSLASVFFENGTMTVNTAVDTLKTGVQIQGSSLNAKHNEFWNKEGALVRDQKKLAAEFNNASVEQLQSEAYLQEYERKNEVILQRWDSLVLAEVKKYPDSYHTVMAFYGYMRQRKPDSTAAIAIADQFGELYKERMRSSVRNQPAEATAKIPVAPVGSVAPDFVQDNMEGKPVKLSDLRSKYILIDFWASWCGPCRKVNPDLVKLYQQFKGPKFEILGVSLDQDADKWKAAVEKDQLTWLHVSDLKGWKNEVAQQYDIRAIPQNLLLDPSGKVVARNLKIDELEDQLSNLLK</sequence>
<dbReference type="InterPro" id="IPR017937">
    <property type="entry name" value="Thioredoxin_CS"/>
</dbReference>
<keyword evidence="3" id="KW-1015">Disulfide bond</keyword>
<name>A0A512RPN1_9BACT</name>
<evidence type="ECO:0000256" key="5">
    <source>
        <dbReference type="SAM" id="SignalP"/>
    </source>
</evidence>
<dbReference type="PANTHER" id="PTHR42852">
    <property type="entry name" value="THIOL:DISULFIDE INTERCHANGE PROTEIN DSBE"/>
    <property type="match status" value="1"/>
</dbReference>